<dbReference type="Pfam" id="PF02586">
    <property type="entry name" value="SRAP"/>
    <property type="match status" value="1"/>
</dbReference>
<evidence type="ECO:0000256" key="3">
    <source>
        <dbReference type="ARBA" id="ARBA00022763"/>
    </source>
</evidence>
<evidence type="ECO:0000256" key="5">
    <source>
        <dbReference type="ARBA" id="ARBA00023124"/>
    </source>
</evidence>
<dbReference type="RefSeq" id="WP_276266798.1">
    <property type="nucleotide sequence ID" value="NZ_JARJLM010000429.1"/>
</dbReference>
<gene>
    <name evidence="9" type="ORF">P3W85_25505</name>
</gene>
<keyword evidence="10" id="KW-1185">Reference proteome</keyword>
<evidence type="ECO:0000313" key="9">
    <source>
        <dbReference type="EMBL" id="MDF3836279.1"/>
    </source>
</evidence>
<keyword evidence="5" id="KW-0190">Covalent protein-DNA linkage</keyword>
<dbReference type="InterPro" id="IPR036590">
    <property type="entry name" value="SRAP-like"/>
</dbReference>
<dbReference type="EC" id="3.4.-.-" evidence="8"/>
<dbReference type="Gene3D" id="3.90.1680.10">
    <property type="entry name" value="SOS response associated peptidase-like"/>
    <property type="match status" value="1"/>
</dbReference>
<dbReference type="EMBL" id="JARJLM010000429">
    <property type="protein sequence ID" value="MDF3836279.1"/>
    <property type="molecule type" value="Genomic_DNA"/>
</dbReference>
<evidence type="ECO:0000256" key="7">
    <source>
        <dbReference type="ARBA" id="ARBA00023239"/>
    </source>
</evidence>
<evidence type="ECO:0000256" key="1">
    <source>
        <dbReference type="ARBA" id="ARBA00008136"/>
    </source>
</evidence>
<comment type="similarity">
    <text evidence="1 8">Belongs to the SOS response-associated peptidase family.</text>
</comment>
<evidence type="ECO:0000256" key="4">
    <source>
        <dbReference type="ARBA" id="ARBA00022801"/>
    </source>
</evidence>
<keyword evidence="3" id="KW-0227">DNA damage</keyword>
<comment type="caution">
    <text evidence="9">The sequence shown here is derived from an EMBL/GenBank/DDBJ whole genome shotgun (WGS) entry which is preliminary data.</text>
</comment>
<keyword evidence="2 8" id="KW-0645">Protease</keyword>
<dbReference type="PANTHER" id="PTHR13604:SF0">
    <property type="entry name" value="ABASIC SITE PROCESSING PROTEIN HMCES"/>
    <property type="match status" value="1"/>
</dbReference>
<evidence type="ECO:0000256" key="2">
    <source>
        <dbReference type="ARBA" id="ARBA00022670"/>
    </source>
</evidence>
<sequence length="217" mass="24832">MCNNYAPIQRQLLRDVYGVLPPPPDYPPETWPDYAAPIIRANRNGKRQALLGTFGMIPKSRIQPGAKNFETTNARSETIREKRSFAGAWANGLLCLVPATSFYEPNYEGGAKSVRWRIWLRDEPDFAIAGLWRAWPREAGAEVFSFTMLTVNSDKHPLMNRFHAPGKEKRMIVIVPRSEWDDWLTCRDPDLARSFMRPYPAERMAAEPAPQIIKEKA</sequence>
<evidence type="ECO:0000313" key="10">
    <source>
        <dbReference type="Proteomes" id="UP001216674"/>
    </source>
</evidence>
<organism evidence="9 10">
    <name type="scientific">Cupriavidus basilensis</name>
    <dbReference type="NCBI Taxonomy" id="68895"/>
    <lineage>
        <taxon>Bacteria</taxon>
        <taxon>Pseudomonadati</taxon>
        <taxon>Pseudomonadota</taxon>
        <taxon>Betaproteobacteria</taxon>
        <taxon>Burkholderiales</taxon>
        <taxon>Burkholderiaceae</taxon>
        <taxon>Cupriavidus</taxon>
    </lineage>
</organism>
<proteinExistence type="inferred from homology"/>
<evidence type="ECO:0000256" key="6">
    <source>
        <dbReference type="ARBA" id="ARBA00023125"/>
    </source>
</evidence>
<evidence type="ECO:0000256" key="8">
    <source>
        <dbReference type="RuleBase" id="RU364100"/>
    </source>
</evidence>
<dbReference type="Proteomes" id="UP001216674">
    <property type="component" value="Unassembled WGS sequence"/>
</dbReference>
<accession>A0ABT6AUJ1</accession>
<keyword evidence="4 8" id="KW-0378">Hydrolase</keyword>
<dbReference type="SUPFAM" id="SSF143081">
    <property type="entry name" value="BB1717-like"/>
    <property type="match status" value="1"/>
</dbReference>
<dbReference type="PANTHER" id="PTHR13604">
    <property type="entry name" value="DC12-RELATED"/>
    <property type="match status" value="1"/>
</dbReference>
<protein>
    <recommendedName>
        <fullName evidence="8">Abasic site processing protein</fullName>
        <ecNumber evidence="8">3.4.-.-</ecNumber>
    </recommendedName>
</protein>
<reference evidence="9 10" key="1">
    <citation type="submission" date="2023-03" db="EMBL/GenBank/DDBJ databases">
        <title>Draft assemblies of triclosan tolerant bacteria isolated from returned activated sludge.</title>
        <authorList>
            <person name="Van Hamelsveld S."/>
        </authorList>
    </citation>
    <scope>NUCLEOTIDE SEQUENCE [LARGE SCALE GENOMIC DNA]</scope>
    <source>
        <strain evidence="9 10">GW210010_S58</strain>
    </source>
</reference>
<keyword evidence="6" id="KW-0238">DNA-binding</keyword>
<dbReference type="InterPro" id="IPR003738">
    <property type="entry name" value="SRAP"/>
</dbReference>
<keyword evidence="7" id="KW-0456">Lyase</keyword>
<name>A0ABT6AUJ1_9BURK</name>